<evidence type="ECO:0000313" key="3">
    <source>
        <dbReference type="Proteomes" id="UP001501204"/>
    </source>
</evidence>
<dbReference type="SUPFAM" id="SSF52980">
    <property type="entry name" value="Restriction endonuclease-like"/>
    <property type="match status" value="1"/>
</dbReference>
<dbReference type="Pfam" id="PF14311">
    <property type="entry name" value="DUF4379"/>
    <property type="match status" value="2"/>
</dbReference>
<sequence>MCRGLKVLPGFNDLASRNPELAAEWHPTKNGKLGPSEVTYGSGKKVWWSGPCGHEWEASIVLRTNARTGCPFCRGLQIKAGDNDFASKHPDVAKEWHPKKNGSLRPTDVTSGVNLKVWWFGNCGHEWRANVSSRSQGHGCPLCVGRVSKPELELFNQLSEMVEDLRLNVMVHAPWGLIRQRQWARCDMVSDEFGVVVEYDGWFYHRSKLDDDVTKTEALIKAGWVVIRVRAHGRNPQEKLPELPNLPNLFTVDTRHGAGGQADAEMVFDIIAQQLSARTSR</sequence>
<feature type="domain" description="Treble clef zinc finger" evidence="1">
    <location>
        <begin position="93"/>
        <end position="146"/>
    </location>
</feature>
<proteinExistence type="predicted"/>
<accession>A0ABN2L447</accession>
<reference evidence="2 3" key="1">
    <citation type="journal article" date="2019" name="Int. J. Syst. Evol. Microbiol.">
        <title>The Global Catalogue of Microorganisms (GCM) 10K type strain sequencing project: providing services to taxonomists for standard genome sequencing and annotation.</title>
        <authorList>
            <consortium name="The Broad Institute Genomics Platform"/>
            <consortium name="The Broad Institute Genome Sequencing Center for Infectious Disease"/>
            <person name="Wu L."/>
            <person name="Ma J."/>
        </authorList>
    </citation>
    <scope>NUCLEOTIDE SEQUENCE [LARGE SCALE GENOMIC DNA]</scope>
    <source>
        <strain evidence="2 3">JCM 14735</strain>
    </source>
</reference>
<evidence type="ECO:0000259" key="1">
    <source>
        <dbReference type="Pfam" id="PF14311"/>
    </source>
</evidence>
<name>A0ABN2L447_9MICC</name>
<gene>
    <name evidence="2" type="ORF">GCM10009767_35650</name>
</gene>
<dbReference type="InterPro" id="IPR011335">
    <property type="entry name" value="Restrct_endonuc-II-like"/>
</dbReference>
<evidence type="ECO:0000313" key="2">
    <source>
        <dbReference type="EMBL" id="GAA1774513.1"/>
    </source>
</evidence>
<dbReference type="EMBL" id="BAAAOA010000047">
    <property type="protein sequence ID" value="GAA1774513.1"/>
    <property type="molecule type" value="Genomic_DNA"/>
</dbReference>
<keyword evidence="3" id="KW-1185">Reference proteome</keyword>
<dbReference type="Gene3D" id="3.40.960.10">
    <property type="entry name" value="VSR Endonuclease"/>
    <property type="match status" value="1"/>
</dbReference>
<dbReference type="InterPro" id="IPR025487">
    <property type="entry name" value="DUF4379"/>
</dbReference>
<feature type="domain" description="Treble clef zinc finger" evidence="1">
    <location>
        <begin position="21"/>
        <end position="75"/>
    </location>
</feature>
<protein>
    <recommendedName>
        <fullName evidence="1">Treble clef zinc finger domain-containing protein</fullName>
    </recommendedName>
</protein>
<dbReference type="Proteomes" id="UP001501204">
    <property type="component" value="Unassembled WGS sequence"/>
</dbReference>
<organism evidence="2 3">
    <name type="scientific">Kocuria aegyptia</name>
    <dbReference type="NCBI Taxonomy" id="330943"/>
    <lineage>
        <taxon>Bacteria</taxon>
        <taxon>Bacillati</taxon>
        <taxon>Actinomycetota</taxon>
        <taxon>Actinomycetes</taxon>
        <taxon>Micrococcales</taxon>
        <taxon>Micrococcaceae</taxon>
        <taxon>Kocuria</taxon>
    </lineage>
</organism>
<dbReference type="PANTHER" id="PTHR37317:SF1">
    <property type="entry name" value="ZINC-RIBBON DOMAIN-CONTAINING PROTEIN-RELATED"/>
    <property type="match status" value="1"/>
</dbReference>
<comment type="caution">
    <text evidence="2">The sequence shown here is derived from an EMBL/GenBank/DDBJ whole genome shotgun (WGS) entry which is preliminary data.</text>
</comment>
<dbReference type="PANTHER" id="PTHR37317">
    <property type="entry name" value="BLR8090 PROTEIN"/>
    <property type="match status" value="1"/>
</dbReference>